<dbReference type="EMBL" id="FNJB01000015">
    <property type="protein sequence ID" value="SDP81827.1"/>
    <property type="molecule type" value="Genomic_DNA"/>
</dbReference>
<keyword evidence="11" id="KW-1185">Reference proteome</keyword>
<dbReference type="Pfam" id="PF00254">
    <property type="entry name" value="FKBP_C"/>
    <property type="match status" value="1"/>
</dbReference>
<accession>A0A1H0VTH5</accession>
<evidence type="ECO:0000256" key="5">
    <source>
        <dbReference type="PROSITE-ProRule" id="PRU00277"/>
    </source>
</evidence>
<evidence type="ECO:0000256" key="2">
    <source>
        <dbReference type="ARBA" id="ARBA00006577"/>
    </source>
</evidence>
<feature type="domain" description="PPIase FKBP-type" evidence="9">
    <location>
        <begin position="108"/>
        <end position="196"/>
    </location>
</feature>
<dbReference type="Gene3D" id="3.10.50.40">
    <property type="match status" value="1"/>
</dbReference>
<feature type="compositionally biased region" description="Low complexity" evidence="7">
    <location>
        <begin position="44"/>
        <end position="62"/>
    </location>
</feature>
<evidence type="ECO:0000313" key="10">
    <source>
        <dbReference type="EMBL" id="SDP81827.1"/>
    </source>
</evidence>
<dbReference type="InterPro" id="IPR001179">
    <property type="entry name" value="PPIase_FKBP_dom"/>
</dbReference>
<evidence type="ECO:0000256" key="7">
    <source>
        <dbReference type="SAM" id="MobiDB-lite"/>
    </source>
</evidence>
<dbReference type="OrthoDB" id="25996at2"/>
<gene>
    <name evidence="10" type="ORF">SAMN05192558_115111</name>
</gene>
<feature type="region of interest" description="Disordered" evidence="7">
    <location>
        <begin position="22"/>
        <end position="62"/>
    </location>
</feature>
<name>A0A1H0VTH5_9PSEU</name>
<keyword evidence="3 5" id="KW-0697">Rotamase</keyword>
<proteinExistence type="inferred from homology"/>
<keyword evidence="4 5" id="KW-0413">Isomerase</keyword>
<reference evidence="11" key="1">
    <citation type="submission" date="2016-10" db="EMBL/GenBank/DDBJ databases">
        <authorList>
            <person name="Varghese N."/>
            <person name="Submissions S."/>
        </authorList>
    </citation>
    <scope>NUCLEOTIDE SEQUENCE [LARGE SCALE GENOMIC DNA]</scope>
    <source>
        <strain evidence="11">IBRC-M 10655</strain>
    </source>
</reference>
<dbReference type="PROSITE" id="PS51257">
    <property type="entry name" value="PROKAR_LIPOPROTEIN"/>
    <property type="match status" value="1"/>
</dbReference>
<evidence type="ECO:0000256" key="4">
    <source>
        <dbReference type="ARBA" id="ARBA00023235"/>
    </source>
</evidence>
<dbReference type="EC" id="5.2.1.8" evidence="6"/>
<dbReference type="PANTHER" id="PTHR43811:SF19">
    <property type="entry name" value="39 KDA FK506-BINDING NUCLEAR PROTEIN"/>
    <property type="match status" value="1"/>
</dbReference>
<evidence type="ECO:0000313" key="11">
    <source>
        <dbReference type="Proteomes" id="UP000199651"/>
    </source>
</evidence>
<protein>
    <recommendedName>
        <fullName evidence="6">Peptidyl-prolyl cis-trans isomerase</fullName>
        <ecNumber evidence="6">5.2.1.8</ecNumber>
    </recommendedName>
</protein>
<keyword evidence="8" id="KW-0732">Signal</keyword>
<evidence type="ECO:0000259" key="9">
    <source>
        <dbReference type="PROSITE" id="PS50059"/>
    </source>
</evidence>
<dbReference type="PANTHER" id="PTHR43811">
    <property type="entry name" value="FKBP-TYPE PEPTIDYL-PROLYL CIS-TRANS ISOMERASE FKPA"/>
    <property type="match status" value="1"/>
</dbReference>
<feature type="signal peptide" evidence="8">
    <location>
        <begin position="1"/>
        <end position="26"/>
    </location>
</feature>
<dbReference type="AlphaFoldDB" id="A0A1H0VTH5"/>
<evidence type="ECO:0000256" key="1">
    <source>
        <dbReference type="ARBA" id="ARBA00000971"/>
    </source>
</evidence>
<organism evidence="10 11">
    <name type="scientific">Actinokineospora alba</name>
    <dbReference type="NCBI Taxonomy" id="504798"/>
    <lineage>
        <taxon>Bacteria</taxon>
        <taxon>Bacillati</taxon>
        <taxon>Actinomycetota</taxon>
        <taxon>Actinomycetes</taxon>
        <taxon>Pseudonocardiales</taxon>
        <taxon>Pseudonocardiaceae</taxon>
        <taxon>Actinokineospora</taxon>
    </lineage>
</organism>
<comment type="catalytic activity">
    <reaction evidence="1 5 6">
        <text>[protein]-peptidylproline (omega=180) = [protein]-peptidylproline (omega=0)</text>
        <dbReference type="Rhea" id="RHEA:16237"/>
        <dbReference type="Rhea" id="RHEA-COMP:10747"/>
        <dbReference type="Rhea" id="RHEA-COMP:10748"/>
        <dbReference type="ChEBI" id="CHEBI:83833"/>
        <dbReference type="ChEBI" id="CHEBI:83834"/>
        <dbReference type="EC" id="5.2.1.8"/>
    </reaction>
</comment>
<dbReference type="RefSeq" id="WP_091383286.1">
    <property type="nucleotide sequence ID" value="NZ_FNDV01000004.1"/>
</dbReference>
<evidence type="ECO:0000256" key="3">
    <source>
        <dbReference type="ARBA" id="ARBA00023110"/>
    </source>
</evidence>
<sequence>MQNVGKIMIAAAVAVGLTACAPSEQASTQPPSGPSTPAAAQQPTKTSESSAPTSEAASTGAECTADDIKVTGAANSKPEITIPTTCAPPKKLIVKDLTPGTGKEVVKGSDMLTHYLLVTWSNKTEKDSSWKRNQPFPLQGVGEASVIDGWNEGLVGIKQGGRRLLVVPPDKGYGQGGNGIEPNETLVFVIDAVQVS</sequence>
<feature type="chain" id="PRO_5011433147" description="Peptidyl-prolyl cis-trans isomerase" evidence="8">
    <location>
        <begin position="27"/>
        <end position="196"/>
    </location>
</feature>
<dbReference type="PROSITE" id="PS50059">
    <property type="entry name" value="FKBP_PPIASE"/>
    <property type="match status" value="1"/>
</dbReference>
<dbReference type="InterPro" id="IPR046357">
    <property type="entry name" value="PPIase_dom_sf"/>
</dbReference>
<dbReference type="STRING" id="504798.SAMN05421871_104462"/>
<comment type="similarity">
    <text evidence="2 6">Belongs to the FKBP-type PPIase family.</text>
</comment>
<evidence type="ECO:0000256" key="8">
    <source>
        <dbReference type="SAM" id="SignalP"/>
    </source>
</evidence>
<evidence type="ECO:0000256" key="6">
    <source>
        <dbReference type="RuleBase" id="RU003915"/>
    </source>
</evidence>
<dbReference type="SUPFAM" id="SSF54534">
    <property type="entry name" value="FKBP-like"/>
    <property type="match status" value="1"/>
</dbReference>
<dbReference type="GO" id="GO:0003755">
    <property type="term" value="F:peptidyl-prolyl cis-trans isomerase activity"/>
    <property type="evidence" value="ECO:0007669"/>
    <property type="project" value="UniProtKB-UniRule"/>
</dbReference>
<dbReference type="Proteomes" id="UP000199651">
    <property type="component" value="Unassembled WGS sequence"/>
</dbReference>